<evidence type="ECO:0000313" key="14">
    <source>
        <dbReference type="EMBL" id="ATZ94854.1"/>
    </source>
</evidence>
<accession>A0A2K8QMY9</accession>
<dbReference type="InterPro" id="IPR014729">
    <property type="entry name" value="Rossmann-like_a/b/a_fold"/>
</dbReference>
<dbReference type="PANTHER" id="PTHR11766">
    <property type="entry name" value="TYROSYL-TRNA SYNTHETASE"/>
    <property type="match status" value="1"/>
</dbReference>
<dbReference type="InterPro" id="IPR001412">
    <property type="entry name" value="aa-tRNA-synth_I_CS"/>
</dbReference>
<evidence type="ECO:0000256" key="9">
    <source>
        <dbReference type="ARBA" id="ARBA00048248"/>
    </source>
</evidence>
<dbReference type="PANTHER" id="PTHR11766:SF0">
    <property type="entry name" value="TYROSINE--TRNA LIGASE, MITOCHONDRIAL"/>
    <property type="match status" value="1"/>
</dbReference>
<dbReference type="GO" id="GO:0003723">
    <property type="term" value="F:RNA binding"/>
    <property type="evidence" value="ECO:0007669"/>
    <property type="project" value="UniProtKB-KW"/>
</dbReference>
<dbReference type="FunFam" id="3.10.290.10:FF:000007">
    <property type="entry name" value="Tyrosine--tRNA ligase"/>
    <property type="match status" value="1"/>
</dbReference>
<evidence type="ECO:0000256" key="2">
    <source>
        <dbReference type="ARBA" id="ARBA00022490"/>
    </source>
</evidence>
<dbReference type="Proteomes" id="UP000231901">
    <property type="component" value="Chromosome"/>
</dbReference>
<keyword evidence="15" id="KW-1185">Reference proteome</keyword>
<dbReference type="KEGG" id="dfn:CVE23_13230"/>
<comment type="function">
    <text evidence="11">Catalyzes the attachment of tyrosine to tRNA(Tyr) in a two-step reaction: tyrosine is first activated by ATP to form Tyr-AMP and then transferred to the acceptor end of tRNA(Tyr).</text>
</comment>
<dbReference type="InterPro" id="IPR036986">
    <property type="entry name" value="S4_RNA-bd_sf"/>
</dbReference>
<feature type="domain" description="RNA-binding S4" evidence="13">
    <location>
        <begin position="360"/>
        <end position="422"/>
    </location>
</feature>
<evidence type="ECO:0000256" key="7">
    <source>
        <dbReference type="ARBA" id="ARBA00022917"/>
    </source>
</evidence>
<dbReference type="GO" id="GO:0042803">
    <property type="term" value="F:protein homodimerization activity"/>
    <property type="evidence" value="ECO:0007669"/>
    <property type="project" value="UniProtKB-ARBA"/>
</dbReference>
<gene>
    <name evidence="11" type="primary">tyrS</name>
    <name evidence="14" type="ORF">CVE23_13230</name>
</gene>
<dbReference type="InterPro" id="IPR024107">
    <property type="entry name" value="Tyr-tRNA-ligase_bac_1"/>
</dbReference>
<dbReference type="InterPro" id="IPR024088">
    <property type="entry name" value="Tyr-tRNA-ligase_bac-type"/>
</dbReference>
<dbReference type="FunFam" id="1.10.240.10:FF:000001">
    <property type="entry name" value="Tyrosine--tRNA ligase"/>
    <property type="match status" value="1"/>
</dbReference>
<dbReference type="Gene3D" id="3.40.50.620">
    <property type="entry name" value="HUPs"/>
    <property type="match status" value="1"/>
</dbReference>
<dbReference type="PRINTS" id="PR01040">
    <property type="entry name" value="TRNASYNTHTYR"/>
</dbReference>
<keyword evidence="5 11" id="KW-0067">ATP-binding</keyword>
<feature type="short sequence motif" description="'KMSKS' region" evidence="11">
    <location>
        <begin position="238"/>
        <end position="242"/>
    </location>
</feature>
<feature type="binding site" evidence="11">
    <location>
        <position position="241"/>
    </location>
    <ligand>
        <name>ATP</name>
        <dbReference type="ChEBI" id="CHEBI:30616"/>
    </ligand>
</feature>
<feature type="binding site" evidence="11">
    <location>
        <position position="40"/>
    </location>
    <ligand>
        <name>L-tyrosine</name>
        <dbReference type="ChEBI" id="CHEBI:58315"/>
    </ligand>
</feature>
<evidence type="ECO:0000259" key="13">
    <source>
        <dbReference type="SMART" id="SM00363"/>
    </source>
</evidence>
<organism evidence="14 15">
    <name type="scientific">Dickeya fangzhongdai</name>
    <dbReference type="NCBI Taxonomy" id="1778540"/>
    <lineage>
        <taxon>Bacteria</taxon>
        <taxon>Pseudomonadati</taxon>
        <taxon>Pseudomonadota</taxon>
        <taxon>Gammaproteobacteria</taxon>
        <taxon>Enterobacterales</taxon>
        <taxon>Pectobacteriaceae</taxon>
        <taxon>Dickeya</taxon>
    </lineage>
</organism>
<evidence type="ECO:0000313" key="15">
    <source>
        <dbReference type="Proteomes" id="UP000231901"/>
    </source>
</evidence>
<evidence type="ECO:0000256" key="12">
    <source>
        <dbReference type="PROSITE-ProRule" id="PRU00182"/>
    </source>
</evidence>
<dbReference type="SUPFAM" id="SSF52374">
    <property type="entry name" value="Nucleotidylyl transferase"/>
    <property type="match status" value="1"/>
</dbReference>
<dbReference type="NCBIfam" id="TIGR00234">
    <property type="entry name" value="tyrS"/>
    <property type="match status" value="1"/>
</dbReference>
<dbReference type="InterPro" id="IPR002307">
    <property type="entry name" value="Tyr-tRNA-ligase"/>
</dbReference>
<proteinExistence type="inferred from homology"/>
<evidence type="ECO:0000256" key="6">
    <source>
        <dbReference type="ARBA" id="ARBA00022884"/>
    </source>
</evidence>
<dbReference type="HAMAP" id="MF_02006">
    <property type="entry name" value="Tyr_tRNA_synth_type1"/>
    <property type="match status" value="1"/>
</dbReference>
<dbReference type="EMBL" id="CP025003">
    <property type="protein sequence ID" value="ATZ94854.1"/>
    <property type="molecule type" value="Genomic_DNA"/>
</dbReference>
<keyword evidence="7 11" id="KW-0648">Protein biosynthesis</keyword>
<name>A0A2K8QMY9_9GAMM</name>
<dbReference type="CDD" id="cd00165">
    <property type="entry name" value="S4"/>
    <property type="match status" value="1"/>
</dbReference>
<dbReference type="InterPro" id="IPR054608">
    <property type="entry name" value="SYY-like_C"/>
</dbReference>
<dbReference type="Pfam" id="PF00579">
    <property type="entry name" value="tRNA-synt_1b"/>
    <property type="match status" value="1"/>
</dbReference>
<reference evidence="15" key="1">
    <citation type="journal article" date="2018" name="Genome Announc.">
        <title>Complete genome sequence of a Dickeya fangzhongdai type strain causing bleeding canker of pear tree trunks.</title>
        <authorList>
            <person name="Zhao Y."/>
            <person name="Tian Y."/>
            <person name="Li X."/>
            <person name="Hu B."/>
        </authorList>
    </citation>
    <scope>NUCLEOTIDE SEQUENCE [LARGE SCALE GENOMIC DNA]</scope>
    <source>
        <strain evidence="15">DSM 101947</strain>
    </source>
</reference>
<dbReference type="GO" id="GO:0004831">
    <property type="term" value="F:tyrosine-tRNA ligase activity"/>
    <property type="evidence" value="ECO:0007669"/>
    <property type="project" value="UniProtKB-UniRule"/>
</dbReference>
<comment type="subcellular location">
    <subcellularLocation>
        <location evidence="1 11">Cytoplasm</location>
    </subcellularLocation>
</comment>
<dbReference type="SUPFAM" id="SSF55174">
    <property type="entry name" value="Alpha-L RNA-binding motif"/>
    <property type="match status" value="1"/>
</dbReference>
<dbReference type="KEGG" id="ced:LH89_21785"/>
<dbReference type="PROSITE" id="PS50889">
    <property type="entry name" value="S4"/>
    <property type="match status" value="1"/>
</dbReference>
<evidence type="ECO:0000256" key="1">
    <source>
        <dbReference type="ARBA" id="ARBA00004496"/>
    </source>
</evidence>
<evidence type="ECO:0000256" key="3">
    <source>
        <dbReference type="ARBA" id="ARBA00022598"/>
    </source>
</evidence>
<evidence type="ECO:0000256" key="10">
    <source>
        <dbReference type="ARBA" id="ARBA00060965"/>
    </source>
</evidence>
<dbReference type="GO" id="GO:0005829">
    <property type="term" value="C:cytosol"/>
    <property type="evidence" value="ECO:0007669"/>
    <property type="project" value="TreeGrafter"/>
</dbReference>
<feature type="binding site" evidence="11">
    <location>
        <position position="182"/>
    </location>
    <ligand>
        <name>L-tyrosine</name>
        <dbReference type="ChEBI" id="CHEBI:58315"/>
    </ligand>
</feature>
<dbReference type="CDD" id="cd00805">
    <property type="entry name" value="TyrRS_core"/>
    <property type="match status" value="1"/>
</dbReference>
<keyword evidence="8 11" id="KW-0030">Aminoacyl-tRNA synthetase</keyword>
<keyword evidence="3 11" id="KW-0436">Ligase</keyword>
<dbReference type="GO" id="GO:0006437">
    <property type="term" value="P:tyrosyl-tRNA aminoacylation"/>
    <property type="evidence" value="ECO:0007669"/>
    <property type="project" value="UniProtKB-UniRule"/>
</dbReference>
<dbReference type="AlphaFoldDB" id="A0A2K8QMY9"/>
<dbReference type="Gene3D" id="3.10.290.10">
    <property type="entry name" value="RNA-binding S4 domain"/>
    <property type="match status" value="1"/>
</dbReference>
<evidence type="ECO:0000256" key="11">
    <source>
        <dbReference type="HAMAP-Rule" id="MF_02006"/>
    </source>
</evidence>
<dbReference type="FunFam" id="3.40.50.620:FF:000008">
    <property type="entry name" value="Tyrosine--tRNA ligase"/>
    <property type="match status" value="1"/>
</dbReference>
<sequence length="428" mass="47465">METLMASNLIQQLQERGLVAQVTDEGALAERLAQGPIALYCGFDPTADSLHLGHLVPLLCLKRFQMAGHKPVALVGGATGLIGDPSFKAAERKLNTEDTVQEWVEKIRRQAAPFLDFDCGDNSAVAANNYDWFGSMNVLTFLRDIGKHFSVNQMINKEAVKQRLNRDDVGISFTEFSYNLLQGYDFASLNALHGVELQIGGSDQWGNITSGIDLTRRLHQKQVFGLTVPLITKSDGTKFGKTESGAVWLDPKKTSPYKFYQFWINTADADVYRFLKFFTFLDIETINALEEEDKNSGVAPRAQYVLAEEVTRLVHGEEGLTAAKRITQSLFNGNLSDLTEADFAQLAQDGVPMVELATGADLQQALVDSELQPSRGQARKTIASNAITINGEKQSDPEYAFTGADRLFGRYTLLRRGKKNYCLVCWKD</sequence>
<protein>
    <recommendedName>
        <fullName evidence="11">Tyrosine--tRNA ligase</fullName>
        <ecNumber evidence="11">6.1.1.1</ecNumber>
    </recommendedName>
    <alternativeName>
        <fullName evidence="11">Tyrosyl-tRNA synthetase</fullName>
        <shortName evidence="11">TyrRS</shortName>
    </alternativeName>
</protein>
<dbReference type="Pfam" id="PF22421">
    <property type="entry name" value="SYY_C-terminal"/>
    <property type="match status" value="1"/>
</dbReference>
<dbReference type="InterPro" id="IPR002942">
    <property type="entry name" value="S4_RNA-bd"/>
</dbReference>
<dbReference type="EC" id="6.1.1.1" evidence="11"/>
<comment type="subunit">
    <text evidence="11">Homodimer.</text>
</comment>
<dbReference type="SMART" id="SM00363">
    <property type="entry name" value="S4"/>
    <property type="match status" value="1"/>
</dbReference>
<feature type="binding site" evidence="11">
    <location>
        <position position="178"/>
    </location>
    <ligand>
        <name>L-tyrosine</name>
        <dbReference type="ChEBI" id="CHEBI:58315"/>
    </ligand>
</feature>
<dbReference type="GO" id="GO:0005524">
    <property type="term" value="F:ATP binding"/>
    <property type="evidence" value="ECO:0007669"/>
    <property type="project" value="UniProtKB-UniRule"/>
</dbReference>
<dbReference type="Gene3D" id="1.10.240.10">
    <property type="entry name" value="Tyrosyl-Transfer RNA Synthetase"/>
    <property type="match status" value="1"/>
</dbReference>
<keyword evidence="4 11" id="KW-0547">Nucleotide-binding</keyword>
<keyword evidence="6 12" id="KW-0694">RNA-binding</keyword>
<comment type="similarity">
    <text evidence="10 11">Belongs to the class-I aminoacyl-tRNA synthetase family. TyrS type 1 subfamily.</text>
</comment>
<dbReference type="InterPro" id="IPR002305">
    <property type="entry name" value="aa-tRNA-synth_Ic"/>
</dbReference>
<comment type="catalytic activity">
    <reaction evidence="9 11">
        <text>tRNA(Tyr) + L-tyrosine + ATP = L-tyrosyl-tRNA(Tyr) + AMP + diphosphate + H(+)</text>
        <dbReference type="Rhea" id="RHEA:10220"/>
        <dbReference type="Rhea" id="RHEA-COMP:9706"/>
        <dbReference type="Rhea" id="RHEA-COMP:9707"/>
        <dbReference type="ChEBI" id="CHEBI:15378"/>
        <dbReference type="ChEBI" id="CHEBI:30616"/>
        <dbReference type="ChEBI" id="CHEBI:33019"/>
        <dbReference type="ChEBI" id="CHEBI:58315"/>
        <dbReference type="ChEBI" id="CHEBI:78442"/>
        <dbReference type="ChEBI" id="CHEBI:78536"/>
        <dbReference type="ChEBI" id="CHEBI:456215"/>
        <dbReference type="EC" id="6.1.1.1"/>
    </reaction>
</comment>
<feature type="short sequence motif" description="'HIGH' region" evidence="11">
    <location>
        <begin position="45"/>
        <end position="54"/>
    </location>
</feature>
<evidence type="ECO:0000256" key="4">
    <source>
        <dbReference type="ARBA" id="ARBA00022741"/>
    </source>
</evidence>
<dbReference type="PROSITE" id="PS00178">
    <property type="entry name" value="AA_TRNA_LIGASE_I"/>
    <property type="match status" value="1"/>
</dbReference>
<keyword evidence="2 11" id="KW-0963">Cytoplasm</keyword>
<evidence type="ECO:0000256" key="5">
    <source>
        <dbReference type="ARBA" id="ARBA00022840"/>
    </source>
</evidence>
<evidence type="ECO:0000256" key="8">
    <source>
        <dbReference type="ARBA" id="ARBA00023146"/>
    </source>
</evidence>